<protein>
    <submittedName>
        <fullName evidence="1">Uncharacterized protein</fullName>
    </submittedName>
</protein>
<dbReference type="Proteomes" id="UP001150904">
    <property type="component" value="Unassembled WGS sequence"/>
</dbReference>
<dbReference type="AlphaFoldDB" id="A0A9W9JKK3"/>
<dbReference type="RefSeq" id="XP_058306580.1">
    <property type="nucleotide sequence ID" value="XM_058454331.1"/>
</dbReference>
<evidence type="ECO:0000313" key="1">
    <source>
        <dbReference type="EMBL" id="KAJ5198152.1"/>
    </source>
</evidence>
<accession>A0A9W9JKK3</accession>
<name>A0A9W9JKK3_9EURO</name>
<organism evidence="1 2">
    <name type="scientific">Penicillium cinerascens</name>
    <dbReference type="NCBI Taxonomy" id="70096"/>
    <lineage>
        <taxon>Eukaryota</taxon>
        <taxon>Fungi</taxon>
        <taxon>Dikarya</taxon>
        <taxon>Ascomycota</taxon>
        <taxon>Pezizomycotina</taxon>
        <taxon>Eurotiomycetes</taxon>
        <taxon>Eurotiomycetidae</taxon>
        <taxon>Eurotiales</taxon>
        <taxon>Aspergillaceae</taxon>
        <taxon>Penicillium</taxon>
    </lineage>
</organism>
<reference evidence="1" key="1">
    <citation type="submission" date="2022-12" db="EMBL/GenBank/DDBJ databases">
        <authorList>
            <person name="Petersen C."/>
        </authorList>
    </citation>
    <scope>NUCLEOTIDE SEQUENCE</scope>
    <source>
        <strain evidence="1">IBT 15544</strain>
    </source>
</reference>
<dbReference type="EMBL" id="JAPQKR010000014">
    <property type="protein sequence ID" value="KAJ5198152.1"/>
    <property type="molecule type" value="Genomic_DNA"/>
</dbReference>
<dbReference type="GeneID" id="83181632"/>
<gene>
    <name evidence="1" type="ORF">N7498_007269</name>
</gene>
<comment type="caution">
    <text evidence="1">The sequence shown here is derived from an EMBL/GenBank/DDBJ whole genome shotgun (WGS) entry which is preliminary data.</text>
</comment>
<evidence type="ECO:0000313" key="2">
    <source>
        <dbReference type="Proteomes" id="UP001150904"/>
    </source>
</evidence>
<keyword evidence="2" id="KW-1185">Reference proteome</keyword>
<dbReference type="OrthoDB" id="10610673at2759"/>
<reference evidence="1" key="2">
    <citation type="journal article" date="2023" name="IMA Fungus">
        <title>Comparative genomic study of the Penicillium genus elucidates a diverse pangenome and 15 lateral gene transfer events.</title>
        <authorList>
            <person name="Petersen C."/>
            <person name="Sorensen T."/>
            <person name="Nielsen M.R."/>
            <person name="Sondergaard T.E."/>
            <person name="Sorensen J.L."/>
            <person name="Fitzpatrick D.A."/>
            <person name="Frisvad J.C."/>
            <person name="Nielsen K.L."/>
        </authorList>
    </citation>
    <scope>NUCLEOTIDE SEQUENCE</scope>
    <source>
        <strain evidence="1">IBT 15544</strain>
    </source>
</reference>
<sequence>MRGPMELTLACLVSHDWPSSCVGIISPEVYRTGNFVAFAIPATPSSLPTKDAKIIRTILILAHVKAALGTYSVITSVIARVHPNVGMNVSAFSSFTGSNVSVDTFWAGVRSYMERFSAHAGAGTYAYFMALVKPWYDELAALGIFIAPKTTY</sequence>
<proteinExistence type="predicted"/>